<dbReference type="AlphaFoldDB" id="A0A9W9JYP7"/>
<dbReference type="Proteomes" id="UP001149074">
    <property type="component" value="Unassembled WGS sequence"/>
</dbReference>
<dbReference type="SUPFAM" id="SSF53474">
    <property type="entry name" value="alpha/beta-Hydrolases"/>
    <property type="match status" value="1"/>
</dbReference>
<dbReference type="InterPro" id="IPR000997">
    <property type="entry name" value="Cholinesterase"/>
</dbReference>
<dbReference type="Gene3D" id="3.40.50.1820">
    <property type="entry name" value="alpha/beta hydrolase"/>
    <property type="match status" value="1"/>
</dbReference>
<feature type="domain" description="Carboxylesterase type B" evidence="6">
    <location>
        <begin position="24"/>
        <end position="466"/>
    </location>
</feature>
<protein>
    <submittedName>
        <fullName evidence="7">Alpha/Beta hydrolase protein</fullName>
    </submittedName>
</protein>
<dbReference type="InterPro" id="IPR002018">
    <property type="entry name" value="CarbesteraseB"/>
</dbReference>
<dbReference type="GO" id="GO:0004104">
    <property type="term" value="F:cholinesterase activity"/>
    <property type="evidence" value="ECO:0007669"/>
    <property type="project" value="InterPro"/>
</dbReference>
<dbReference type="EMBL" id="JAPQKI010000010">
    <property type="protein sequence ID" value="KAJ5085787.1"/>
    <property type="molecule type" value="Genomic_DNA"/>
</dbReference>
<feature type="signal peptide" evidence="5">
    <location>
        <begin position="1"/>
        <end position="15"/>
    </location>
</feature>
<dbReference type="OrthoDB" id="408631at2759"/>
<dbReference type="InterPro" id="IPR050654">
    <property type="entry name" value="AChE-related_enzymes"/>
</dbReference>
<proteinExistence type="inferred from homology"/>
<dbReference type="RefSeq" id="XP_056470465.1">
    <property type="nucleotide sequence ID" value="XM_056623049.1"/>
</dbReference>
<dbReference type="PRINTS" id="PR00878">
    <property type="entry name" value="CHOLNESTRASE"/>
</dbReference>
<keyword evidence="3" id="KW-1015">Disulfide bond</keyword>
<comment type="similarity">
    <text evidence="1">Belongs to the type-B carboxylesterase/lipase family.</text>
</comment>
<evidence type="ECO:0000256" key="5">
    <source>
        <dbReference type="SAM" id="SignalP"/>
    </source>
</evidence>
<name>A0A9W9JYP7_9EURO</name>
<dbReference type="GO" id="GO:0072330">
    <property type="term" value="P:monocarboxylic acid biosynthetic process"/>
    <property type="evidence" value="ECO:0007669"/>
    <property type="project" value="UniProtKB-ARBA"/>
</dbReference>
<keyword evidence="2 7" id="KW-0378">Hydrolase</keyword>
<feature type="active site" description="Acyl-ester intermediate" evidence="4">
    <location>
        <position position="215"/>
    </location>
</feature>
<evidence type="ECO:0000259" key="6">
    <source>
        <dbReference type="Pfam" id="PF00135"/>
    </source>
</evidence>
<reference evidence="7" key="1">
    <citation type="submission" date="2022-11" db="EMBL/GenBank/DDBJ databases">
        <authorList>
            <person name="Petersen C."/>
        </authorList>
    </citation>
    <scope>NUCLEOTIDE SEQUENCE</scope>
    <source>
        <strain evidence="7">IBT 30761</strain>
    </source>
</reference>
<comment type="caution">
    <text evidence="7">The sequence shown here is derived from an EMBL/GenBank/DDBJ whole genome shotgun (WGS) entry which is preliminary data.</text>
</comment>
<dbReference type="InterPro" id="IPR029058">
    <property type="entry name" value="AB_hydrolase_fold"/>
</dbReference>
<dbReference type="PANTHER" id="PTHR43918">
    <property type="entry name" value="ACETYLCHOLINESTERASE"/>
    <property type="match status" value="1"/>
</dbReference>
<evidence type="ECO:0000256" key="2">
    <source>
        <dbReference type="ARBA" id="ARBA00022801"/>
    </source>
</evidence>
<keyword evidence="5" id="KW-0732">Signal</keyword>
<dbReference type="Pfam" id="PF00135">
    <property type="entry name" value="COesterase"/>
    <property type="match status" value="1"/>
</dbReference>
<evidence type="ECO:0000313" key="8">
    <source>
        <dbReference type="Proteomes" id="UP001149074"/>
    </source>
</evidence>
<reference evidence="7" key="2">
    <citation type="journal article" date="2023" name="IMA Fungus">
        <title>Comparative genomic study of the Penicillium genus elucidates a diverse pangenome and 15 lateral gene transfer events.</title>
        <authorList>
            <person name="Petersen C."/>
            <person name="Sorensen T."/>
            <person name="Nielsen M.R."/>
            <person name="Sondergaard T.E."/>
            <person name="Sorensen J.L."/>
            <person name="Fitzpatrick D.A."/>
            <person name="Frisvad J.C."/>
            <person name="Nielsen K.L."/>
        </authorList>
    </citation>
    <scope>NUCLEOTIDE SEQUENCE</scope>
    <source>
        <strain evidence="7">IBT 30761</strain>
    </source>
</reference>
<evidence type="ECO:0000256" key="4">
    <source>
        <dbReference type="PIRSR" id="PIRSR600997-1"/>
    </source>
</evidence>
<feature type="chain" id="PRO_5040771065" evidence="5">
    <location>
        <begin position="16"/>
        <end position="518"/>
    </location>
</feature>
<feature type="active site" description="Charge relay system" evidence="4">
    <location>
        <position position="429"/>
    </location>
</feature>
<accession>A0A9W9JYP7</accession>
<feature type="active site" description="Charge relay system" evidence="4">
    <location>
        <position position="338"/>
    </location>
</feature>
<organism evidence="7 8">
    <name type="scientific">Penicillium argentinense</name>
    <dbReference type="NCBI Taxonomy" id="1131581"/>
    <lineage>
        <taxon>Eukaryota</taxon>
        <taxon>Fungi</taxon>
        <taxon>Dikarya</taxon>
        <taxon>Ascomycota</taxon>
        <taxon>Pezizomycotina</taxon>
        <taxon>Eurotiomycetes</taxon>
        <taxon>Eurotiomycetidae</taxon>
        <taxon>Eurotiales</taxon>
        <taxon>Aspergillaceae</taxon>
        <taxon>Penicillium</taxon>
    </lineage>
</organism>
<evidence type="ECO:0000256" key="1">
    <source>
        <dbReference type="ARBA" id="ARBA00005964"/>
    </source>
</evidence>
<sequence>MVPFILLGLAALAAASKPLPTAIIDSGTIAGTTTSLPSSTAIVNQYLGVPFGKKPIRFSPPVPAERWSTPYNATTWGPACIQEVSESVQLLFNLLNMPLPLGGEDEDCLNLNVFTPANASAGSKAVLVWIYGGAWRNGASAEPQYDGSSFAANQDVVVVSINYRTNAFGFPADESIPKKERNLGLLDQRLALDWVHRNIAGLGGDPSKVTIMGESAGGSSVDALILAPPSPLPFRAAIMESGQSSVKTPLDAKPSSYKKSWAKLVQSANCTTDTLSCLRSLPATTIKTIATKNSLTFGPIPDDGLTLPSHPRAKRSNSTTNTSSIARVPVLIGNNADEGKTSVIGQNDARKFLQPLIGNFTDALLAKYPLGSPGAHTENDRLALIVTEFQMQCPVAAYANASANAGIPTWRYLFNASFPNNEKGFGAYHTAEIPFVFGTYPTANQTRFEKEVSFEMQRAWADFAKDPFHGPGWAPEPAVGLFGDGVKAGMSEKGKAPLRMIQSRQLDFRCPLYLPLYT</sequence>
<dbReference type="PANTHER" id="PTHR43918:SF4">
    <property type="entry name" value="CARBOXYLIC ESTER HYDROLASE"/>
    <property type="match status" value="1"/>
</dbReference>
<gene>
    <name evidence="7" type="ORF">N7532_010558</name>
</gene>
<keyword evidence="8" id="KW-1185">Reference proteome</keyword>
<evidence type="ECO:0000313" key="7">
    <source>
        <dbReference type="EMBL" id="KAJ5085787.1"/>
    </source>
</evidence>
<dbReference type="GeneID" id="81362028"/>
<dbReference type="GO" id="GO:0017000">
    <property type="term" value="P:antibiotic biosynthetic process"/>
    <property type="evidence" value="ECO:0007669"/>
    <property type="project" value="UniProtKB-ARBA"/>
</dbReference>
<evidence type="ECO:0000256" key="3">
    <source>
        <dbReference type="ARBA" id="ARBA00023157"/>
    </source>
</evidence>